<dbReference type="Pfam" id="PF13411">
    <property type="entry name" value="MerR_1"/>
    <property type="match status" value="1"/>
</dbReference>
<dbReference type="STRING" id="216938.SHELI_v1c04510"/>
<accession>A0A1B3SKD6</accession>
<dbReference type="AlphaFoldDB" id="A0A1B3SKD6"/>
<keyword evidence="4" id="KW-1185">Reference proteome</keyword>
<dbReference type="InterPro" id="IPR000551">
    <property type="entry name" value="MerR-type_HTH_dom"/>
</dbReference>
<dbReference type="GO" id="GO:0003700">
    <property type="term" value="F:DNA-binding transcription factor activity"/>
    <property type="evidence" value="ECO:0007669"/>
    <property type="project" value="InterPro"/>
</dbReference>
<dbReference type="KEGG" id="shj:SHELI_v1c04510"/>
<dbReference type="GO" id="GO:0003677">
    <property type="term" value="F:DNA binding"/>
    <property type="evidence" value="ECO:0007669"/>
    <property type="project" value="UniProtKB-KW"/>
</dbReference>
<dbReference type="PANTHER" id="PTHR30204:SF82">
    <property type="entry name" value="TRANSCRIPTIONAL REGULATOR, MERR FAMILY"/>
    <property type="match status" value="1"/>
</dbReference>
<organism evidence="3 4">
    <name type="scientific">Spiroplasma helicoides</name>
    <dbReference type="NCBI Taxonomy" id="216938"/>
    <lineage>
        <taxon>Bacteria</taxon>
        <taxon>Bacillati</taxon>
        <taxon>Mycoplasmatota</taxon>
        <taxon>Mollicutes</taxon>
        <taxon>Entomoplasmatales</taxon>
        <taxon>Spiroplasmataceae</taxon>
        <taxon>Spiroplasma</taxon>
    </lineage>
</organism>
<dbReference type="InterPro" id="IPR047057">
    <property type="entry name" value="MerR_fam"/>
</dbReference>
<dbReference type="SUPFAM" id="SSF46955">
    <property type="entry name" value="Putative DNA-binding domain"/>
    <property type="match status" value="1"/>
</dbReference>
<evidence type="ECO:0000256" key="1">
    <source>
        <dbReference type="ARBA" id="ARBA00023125"/>
    </source>
</evidence>
<reference evidence="3 4" key="1">
    <citation type="submission" date="2016-08" db="EMBL/GenBank/DDBJ databases">
        <title>Complete genome sequence of Spiroplasma helicoides TABS-2 (DSM 22551).</title>
        <authorList>
            <person name="Shen W.-Y."/>
            <person name="Lo W.-S."/>
            <person name="Lai Y.-C."/>
            <person name="Kuo C.-H."/>
        </authorList>
    </citation>
    <scope>NUCLEOTIDE SEQUENCE [LARGE SCALE GENOMIC DNA]</scope>
    <source>
        <strain evidence="3 4">TABS-2</strain>
    </source>
</reference>
<evidence type="ECO:0000313" key="3">
    <source>
        <dbReference type="EMBL" id="AOG60402.1"/>
    </source>
</evidence>
<keyword evidence="1" id="KW-0238">DNA-binding</keyword>
<dbReference type="Gene3D" id="1.10.1660.10">
    <property type="match status" value="1"/>
</dbReference>
<evidence type="ECO:0000259" key="2">
    <source>
        <dbReference type="PROSITE" id="PS50937"/>
    </source>
</evidence>
<feature type="domain" description="HTH merR-type" evidence="2">
    <location>
        <begin position="4"/>
        <end position="73"/>
    </location>
</feature>
<evidence type="ECO:0000313" key="4">
    <source>
        <dbReference type="Proteomes" id="UP000094378"/>
    </source>
</evidence>
<proteinExistence type="predicted"/>
<name>A0A1B3SKD6_9MOLU</name>
<dbReference type="PANTHER" id="PTHR30204">
    <property type="entry name" value="REDOX-CYCLING DRUG-SENSING TRANSCRIPTIONAL ACTIVATOR SOXR"/>
    <property type="match status" value="1"/>
</dbReference>
<sequence>MNKKYYINNLAKMYSISEHTLRYYDKKNILTCFKRDTNGYRYIEENDLRFIELVICLKKTNLSLKNIQRYLQLIEQGETTMKERFQIIDKQLKIAIKMRKDIDEQINFLKNKIEIFKKLLI</sequence>
<dbReference type="Proteomes" id="UP000094378">
    <property type="component" value="Chromosome"/>
</dbReference>
<gene>
    <name evidence="3" type="ORF">SHELI_v1c04510</name>
</gene>
<dbReference type="PROSITE" id="PS50937">
    <property type="entry name" value="HTH_MERR_2"/>
    <property type="match status" value="1"/>
</dbReference>
<dbReference type="InterPro" id="IPR009061">
    <property type="entry name" value="DNA-bd_dom_put_sf"/>
</dbReference>
<protein>
    <submittedName>
        <fullName evidence="3">MerR family transcriptional regulator</fullName>
    </submittedName>
</protein>
<dbReference type="EMBL" id="CP017015">
    <property type="protein sequence ID" value="AOG60402.1"/>
    <property type="molecule type" value="Genomic_DNA"/>
</dbReference>
<dbReference type="RefSeq" id="WP_069116311.1">
    <property type="nucleotide sequence ID" value="NZ_CP017015.1"/>
</dbReference>
<dbReference type="SMART" id="SM00422">
    <property type="entry name" value="HTH_MERR"/>
    <property type="match status" value="1"/>
</dbReference>
<dbReference type="OrthoDB" id="9811174at2"/>